<dbReference type="Gene3D" id="3.40.50.720">
    <property type="entry name" value="NAD(P)-binding Rossmann-like Domain"/>
    <property type="match status" value="1"/>
</dbReference>
<evidence type="ECO:0000313" key="2">
    <source>
        <dbReference type="EMBL" id="AQQ72020.1"/>
    </source>
</evidence>
<dbReference type="Pfam" id="PF04321">
    <property type="entry name" value="RmlD_sub_bind"/>
    <property type="match status" value="1"/>
</dbReference>
<dbReference type="KEGG" id="pbas:SMSP2_02399"/>
<dbReference type="CDD" id="cd05254">
    <property type="entry name" value="dTDP_HR_like_SDR_e"/>
    <property type="match status" value="1"/>
</dbReference>
<name>A0A1Q2MH53_9BACT</name>
<gene>
    <name evidence="2" type="primary">rfbD</name>
    <name evidence="2" type="ORF">SMSP2_02399</name>
</gene>
<keyword evidence="2" id="KW-0560">Oxidoreductase</keyword>
<accession>A0A1Q2MH53</accession>
<dbReference type="InterPro" id="IPR029903">
    <property type="entry name" value="RmlD-like-bd"/>
</dbReference>
<keyword evidence="3" id="KW-1185">Reference proteome</keyword>
<dbReference type="GO" id="GO:0008831">
    <property type="term" value="F:dTDP-4-dehydrorhamnose reductase activity"/>
    <property type="evidence" value="ECO:0007669"/>
    <property type="project" value="UniProtKB-EC"/>
</dbReference>
<sequence>MKKILITGGAGFVGANCAMLARRQWDVYVTTHKTRINPALPAREVALDIADLENVQSVISRIRPVAIIHAAALSDTRSSAEKPELAMKMNADGTKNMAIAAGQYGAKLVYISTDLVYDGEGSLYSETDTAAASCHYGRSKLAGEEMAIRFCDNLCIARSATVYGCNINNKKNFAESLIEKLGSSERVKLFTDEYRSFIHVQDLCRILLKMAADTKLTGIYNAGGPQRLSRYEFGLELADAFGFDKSLIEPSKIDPAMFNDHRPKDCSMNISKLTEKIGISLADVSEGLNAMRRQRA</sequence>
<dbReference type="EMBL" id="CP019646">
    <property type="protein sequence ID" value="AQQ72020.1"/>
    <property type="molecule type" value="Genomic_DNA"/>
</dbReference>
<dbReference type="OrthoDB" id="9803892at2"/>
<dbReference type="STRING" id="1851148.SMSP2_02399"/>
<evidence type="ECO:0000259" key="1">
    <source>
        <dbReference type="Pfam" id="PF04321"/>
    </source>
</evidence>
<dbReference type="Proteomes" id="UP000188181">
    <property type="component" value="Chromosome"/>
</dbReference>
<organism evidence="2 3">
    <name type="scientific">Limihaloglobus sulfuriphilus</name>
    <dbReference type="NCBI Taxonomy" id="1851148"/>
    <lineage>
        <taxon>Bacteria</taxon>
        <taxon>Pseudomonadati</taxon>
        <taxon>Planctomycetota</taxon>
        <taxon>Phycisphaerae</taxon>
        <taxon>Sedimentisphaerales</taxon>
        <taxon>Sedimentisphaeraceae</taxon>
        <taxon>Limihaloglobus</taxon>
    </lineage>
</organism>
<feature type="domain" description="RmlD-like substrate binding" evidence="1">
    <location>
        <begin position="3"/>
        <end position="291"/>
    </location>
</feature>
<dbReference type="SUPFAM" id="SSF51735">
    <property type="entry name" value="NAD(P)-binding Rossmann-fold domains"/>
    <property type="match status" value="1"/>
</dbReference>
<dbReference type="AlphaFoldDB" id="A0A1Q2MH53"/>
<proteinExistence type="predicted"/>
<dbReference type="RefSeq" id="WP_146684251.1">
    <property type="nucleotide sequence ID" value="NZ_CP019646.1"/>
</dbReference>
<reference evidence="3" key="1">
    <citation type="submission" date="2017-02" db="EMBL/GenBank/DDBJ databases">
        <title>Comparative genomics and description of representatives of a novel lineage of planctomycetes thriving in anoxic sediments.</title>
        <authorList>
            <person name="Spring S."/>
            <person name="Bunk B."/>
            <person name="Sproer C."/>
        </authorList>
    </citation>
    <scope>NUCLEOTIDE SEQUENCE [LARGE SCALE GENOMIC DNA]</scope>
    <source>
        <strain evidence="3">SM-Chi-D1</strain>
    </source>
</reference>
<evidence type="ECO:0000313" key="3">
    <source>
        <dbReference type="Proteomes" id="UP000188181"/>
    </source>
</evidence>
<dbReference type="PANTHER" id="PTHR43242:SF1">
    <property type="entry name" value="NAD(P)-BINDING ROSSMANN-FOLD SUPERFAMILY PROTEIN"/>
    <property type="match status" value="1"/>
</dbReference>
<dbReference type="PANTHER" id="PTHR43242">
    <property type="entry name" value="NAD(P)-BINDING ROSSMANN-FOLD SUPERFAMILY PROTEIN"/>
    <property type="match status" value="1"/>
</dbReference>
<protein>
    <submittedName>
        <fullName evidence="2">dTDP-4-dehydrorhamnose reductase</fullName>
        <ecNumber evidence="2">1.1.1.133</ecNumber>
    </submittedName>
</protein>
<dbReference type="EC" id="1.1.1.133" evidence="2"/>
<dbReference type="InterPro" id="IPR036291">
    <property type="entry name" value="NAD(P)-bd_dom_sf"/>
</dbReference>